<dbReference type="Pfam" id="PF25794">
    <property type="entry name" value="SACS"/>
    <property type="match status" value="2"/>
</dbReference>
<dbReference type="OrthoDB" id="1262810at2759"/>
<dbReference type="GO" id="GO:0030544">
    <property type="term" value="F:Hsp70 protein binding"/>
    <property type="evidence" value="ECO:0007669"/>
    <property type="project" value="TreeGrafter"/>
</dbReference>
<evidence type="ECO:0000259" key="1">
    <source>
        <dbReference type="PROSITE" id="PS50097"/>
    </source>
</evidence>
<accession>A0A8H4EQN3</accession>
<dbReference type="InterPro" id="IPR058210">
    <property type="entry name" value="SACS/Nov_dom"/>
</dbReference>
<comment type="caution">
    <text evidence="2">The sequence shown here is derived from an EMBL/GenBank/DDBJ whole genome shotgun (WGS) entry which is preliminary data.</text>
</comment>
<name>A0A8H4EQN3_GIGMA</name>
<dbReference type="InterPro" id="IPR000210">
    <property type="entry name" value="BTB/POZ_dom"/>
</dbReference>
<keyword evidence="3" id="KW-1185">Reference proteome</keyword>
<feature type="domain" description="BTB" evidence="1">
    <location>
        <begin position="2593"/>
        <end position="2645"/>
    </location>
</feature>
<dbReference type="PANTHER" id="PTHR15600:SF42">
    <property type="entry name" value="SACSIN"/>
    <property type="match status" value="1"/>
</dbReference>
<dbReference type="SUPFAM" id="SSF55874">
    <property type="entry name" value="ATPase domain of HSP90 chaperone/DNA topoisomerase II/histidine kinase"/>
    <property type="match status" value="2"/>
</dbReference>
<dbReference type="InterPro" id="IPR052972">
    <property type="entry name" value="Sacsin_chaperone_reg"/>
</dbReference>
<proteinExistence type="predicted"/>
<dbReference type="NCBIfam" id="NF047352">
    <property type="entry name" value="P_loop_sacsin"/>
    <property type="match status" value="2"/>
</dbReference>
<dbReference type="PROSITE" id="PS50097">
    <property type="entry name" value="BTB"/>
    <property type="match status" value="1"/>
</dbReference>
<sequence length="2761" mass="321437">MSGGRRFKPKEPYTHRLKKILEEYPESSQVLREILQNSDDAQSTEQVFILDHNTYRDSSLLESGLNRFQGPALLSKNNTKFNDDDFRSLENLADSEKQGQYDKIGEMGVGFNSIYHLCDSCSFITDDKFVILDPHEWCYEGGTVYDNFAKDNLSQKYFDQFYPFSNLGELSIPCDGSFEGTIFRYPLRTKQCSKESKISKTIYEPNQVLEMFKTFFERDSINCLLFLRYIERIEFYELKKGKSEPELLYRILLKDAEKVREERQIIVKEITPMMKSLKDNKLKQRTSLNTSYCVSLVRYEKEIIIEDSSWFILNMLGDLLEANRHFLGDFGERLGTVPNVGLAAKLNSVQDENKLHGGLFCFFPLQIDTPFQVSINGHFAVTNNRRDLWSGENKDLAINSLANLKVKWNHYLFNETIPQAWVKFLAGIQQHVPQEDYYKYWPVLAPAEFISSDFFKSLLKNMINRLNEDDKIFYGPSQMLSISTGYIQDELHAEFDIPNILSEIGFPIIHAPSEIIETLKKSDHSPKFYSPDIVSKFLREDNGKWQDKLTRKKTLDLFNYLLCDENYEILEGLKLLPLADGTFKTISRNGTITYICPDNLVGIGEDDLREIFKNQLDKFIAKDLSYSLLSRLSNKVTTKKWDFKIEMLTVPIIVDMVKKNLNHLNSNDIEIDIENRFEWINQLWNYLCDRFEEINLALFEDIHLIPTNQNTLRKLKTDQIKYFWNSTEGLQNSFDQIHSILEKLGIIFVNKEFEDNITDLKIRLSEYIHNIKDVKSVLSSLNTDEVYNLHPLEAENFIKYLSYYLHITPYLTEDHLETIKCLPIFKEVGKDELISLKLKEEGNWFLLPREDEKEYGQIIAPMKVGFLDATSTDSCYLLEKIIKIRRLSQAEYWIYFVVPHLKFNQNAKIVVGKLFERLPILFSSDSSLKDKLSKLAIVPCGTVQMAHGKQDLDIVKCRPIDLYDPWNPTITQLFFDNEKVFPVEKFSNKDNYYHLLKMLGIKTSLSPKDVIERIETYVKRQKAGNNINDVYDKSLNLFIYIDENWDSFRNKNDEFLSTIKTSKWIPTINKFGKTSFSCSSECRDKRDEYLVSLALSILNHQIKNTQFRKHLKWNRYPPVKIVLEQMKLCSTMPKENLNIEKQPKICKAIYKYIDDALSYDDEQSKQEVKELSEGLENNNWIYCEGNFYPSKDVVFNLSTNLGKELPIIQLPADYQNTLRKVFKHMGVREKVDISDFINMIKDIAHKADYKPLNDEDLSKTIRILEQIGKECNNSKKEGKHNDLKNLFIPSTDGTLISFDEIKFDDRAGLSNEEKENCKLSHPKISLALAKELGIQRLSEMFTKGSEIDFEDYEQSEPLTTRIKKIIDNCSLDSMFKEFLQNADDAGAHRFSIYIDERPWRKNDHSLLLSEEMYNWQGPAVWIYNDAKFEEKDFSSLTKLGAGGKFDDDSKIGRFGIGITTSYHLTDVLSFVSGEQIAFLDPHVKFLPIHGNPPKRTRGIKLNFLEKKFLTRFEDQCKPYLAIEDCDFKKFFNGTLFRLPLRSVELSRQSLVSQISVKPKDILDDLCKMKGNHEILFLRNIETCNVYHIDKDKHEPQLIWDASIQGLKDVRIRSKVNYKPQVFQLDTKVYDAQNDKTTFEKWLVCTGGKRNVTDPELSKFAKNERITAHGGVAAILARSENEALENSLDLTDPPDLDGKEYAYVSCNGFTNLGVHINGNFSLSRDRMVVFQSNDNIYGKWNTHILLEVLPSLHAKLLDEIANIEHERFKKSNIKAENFVSCITKKFWPFNKVESGSFHKYAITVLQNLDDSKMFWTEANGGDFVSSKIAYFAEEKDHIIANILAKLGIPTVKMDENTVRQLKISQNQKGRSAEKYQFTNPALVYKLLRENNNNILESIQQEQRENVLILLKFVSQDKNLYSKLNGLQLVPLKDGSLGTFGERSYYIAKQKYQDLFPISGPSNFVDDSDDELNKIFESKGFSKVTNIKKLDTPGILDLLDEELPNEQEIDWDPRSQNVPNRQWLDDIFEKIKWGAGLEIARLSEYPLLPVILPKDKLVRIDLSNPLLSFPDNHDEILMRALGKLGIRFTNIKLNNNKNINKSEFFRKGVLNWNHSNVFNSIKRKRESLNISMKLLFNDAILNEVELGKLREFVKEFFNFQGQKDKNVIEIIKELPIWPIRSSKSNEYVSARDGKLPPQIYYFSNSSPDIDIFNVQDDEYYNVLVLLGAKKIEMYDYVIQHYPPDSGRSPTQQDVEFLEKVLLLGDQKIEDHLRKHKSIPNKNLRVFARANTLYDANVDLFSQIFDEDEFLPSELQNNRACRFALSKIGLNRHIDRNTYIKCALRIQKKINQASGNRADERIRSSAKNLAEYFHFNFDILQFEEADLVQLFEIKFFPSNRDFPNPYNKTALHTSGYESFNSLYSKKYLNICWTQAKFFASDVAHIEIVPTIDMVIEHWNCLFDKKIFLNDSEWKDNDIYQIMEEIYRFVNGFLENEITKSKLKKLYFLNGDDPFDLNCWVLGNRLAFGIQDDEDSLFKKVHGRLEPFKKLLIAAGARSVKDIPFIEPKNKPSRREDELIKYIIKYLQDQKLNSRYNDVRFKIGNNEIGANSFVLSDVAKYFDWEFSENPIIINGFQLNTYKVLLRCLYGMPYPNAVEDVFGEGFEGQKYVDFILDFLKASYKYQPLNDLIQNNIMKRRLVNERNVKQILELSRKYKADRLENYCNEYFKRNEDIVEAASSIQNIPQNCTEDIQKIPQNCTDTRN</sequence>
<organism evidence="2 3">
    <name type="scientific">Gigaspora margarita</name>
    <dbReference type="NCBI Taxonomy" id="4874"/>
    <lineage>
        <taxon>Eukaryota</taxon>
        <taxon>Fungi</taxon>
        <taxon>Fungi incertae sedis</taxon>
        <taxon>Mucoromycota</taxon>
        <taxon>Glomeromycotina</taxon>
        <taxon>Glomeromycetes</taxon>
        <taxon>Diversisporales</taxon>
        <taxon>Gigasporaceae</taxon>
        <taxon>Gigaspora</taxon>
    </lineage>
</organism>
<dbReference type="InterPro" id="IPR011333">
    <property type="entry name" value="SKP1/BTB/POZ_sf"/>
</dbReference>
<dbReference type="InterPro" id="IPR036890">
    <property type="entry name" value="HATPase_C_sf"/>
</dbReference>
<dbReference type="Proteomes" id="UP000439903">
    <property type="component" value="Unassembled WGS sequence"/>
</dbReference>
<dbReference type="Gene3D" id="3.30.710.10">
    <property type="entry name" value="Potassium Channel Kv1.1, Chain A"/>
    <property type="match status" value="1"/>
</dbReference>
<dbReference type="SUPFAM" id="SSF54695">
    <property type="entry name" value="POZ domain"/>
    <property type="match status" value="1"/>
</dbReference>
<gene>
    <name evidence="2" type="ORF">F8M41_009008</name>
</gene>
<dbReference type="PANTHER" id="PTHR15600">
    <property type="entry name" value="SACSIN"/>
    <property type="match status" value="1"/>
</dbReference>
<evidence type="ECO:0000313" key="2">
    <source>
        <dbReference type="EMBL" id="KAF0536874.1"/>
    </source>
</evidence>
<evidence type="ECO:0000313" key="3">
    <source>
        <dbReference type="Proteomes" id="UP000439903"/>
    </source>
</evidence>
<protein>
    <submittedName>
        <fullName evidence="2">Sacsin</fullName>
    </submittedName>
</protein>
<dbReference type="EMBL" id="WTPW01000197">
    <property type="protein sequence ID" value="KAF0536874.1"/>
    <property type="molecule type" value="Genomic_DNA"/>
</dbReference>
<reference evidence="2 3" key="1">
    <citation type="journal article" date="2019" name="Environ. Microbiol.">
        <title>At the nexus of three kingdoms: the genome of the mycorrhizal fungus Gigaspora margarita provides insights into plant, endobacterial and fungal interactions.</title>
        <authorList>
            <person name="Venice F."/>
            <person name="Ghignone S."/>
            <person name="Salvioli di Fossalunga A."/>
            <person name="Amselem J."/>
            <person name="Novero M."/>
            <person name="Xianan X."/>
            <person name="Sedzielewska Toro K."/>
            <person name="Morin E."/>
            <person name="Lipzen A."/>
            <person name="Grigoriev I.V."/>
            <person name="Henrissat B."/>
            <person name="Martin F.M."/>
            <person name="Bonfante P."/>
        </authorList>
    </citation>
    <scope>NUCLEOTIDE SEQUENCE [LARGE SCALE GENOMIC DNA]</scope>
    <source>
        <strain evidence="2 3">BEG34</strain>
    </source>
</reference>